<organism evidence="2 3">
    <name type="scientific">Nocardia cyriacigeorgica</name>
    <dbReference type="NCBI Taxonomy" id="135487"/>
    <lineage>
        <taxon>Bacteria</taxon>
        <taxon>Bacillati</taxon>
        <taxon>Actinomycetota</taxon>
        <taxon>Actinomycetes</taxon>
        <taxon>Mycobacteriales</taxon>
        <taxon>Nocardiaceae</taxon>
        <taxon>Nocardia</taxon>
    </lineage>
</organism>
<evidence type="ECO:0000313" key="2">
    <source>
        <dbReference type="EMBL" id="TLG18063.1"/>
    </source>
</evidence>
<accession>A0A5R8PLD7</accession>
<gene>
    <name evidence="2" type="ORF">FEK35_02845</name>
</gene>
<dbReference type="OrthoDB" id="4562620at2"/>
<keyword evidence="1" id="KW-0175">Coiled coil</keyword>
<dbReference type="Proteomes" id="UP000308349">
    <property type="component" value="Unassembled WGS sequence"/>
</dbReference>
<sequence length="98" mass="10338">MSGEHELPGEDEIPSGTAEVVESWEVPAGSVVASRIRDNILIAIERGYDDPQLVADLAVGPLVMAVGKLEVELAAARRRIEELERSVSDLAGGSASGR</sequence>
<evidence type="ECO:0000313" key="3">
    <source>
        <dbReference type="Proteomes" id="UP000308349"/>
    </source>
</evidence>
<proteinExistence type="predicted"/>
<evidence type="ECO:0000256" key="1">
    <source>
        <dbReference type="SAM" id="Coils"/>
    </source>
</evidence>
<dbReference type="RefSeq" id="WP_138454797.1">
    <property type="nucleotide sequence ID" value="NZ_VBUU01000001.1"/>
</dbReference>
<reference evidence="2 3" key="1">
    <citation type="submission" date="2019-05" db="EMBL/GenBank/DDBJ databases">
        <title>Genomes sequences of two Nocardia cyriacigeorgica environmental isolates, type strains Nocardia asteroides ATCC 19247 and Nocardia cyriacigeorgica DSM 44484.</title>
        <authorList>
            <person name="Vautrin F."/>
            <person name="Bergeron E."/>
            <person name="Dubost A."/>
            <person name="Abrouk D."/>
            <person name="Rodriguez Nava V."/>
            <person name="Pujic P."/>
        </authorList>
    </citation>
    <scope>NUCLEOTIDE SEQUENCE [LARGE SCALE GENOMIC DNA]</scope>
    <source>
        <strain evidence="2 3">EML 1456</strain>
    </source>
</reference>
<dbReference type="EMBL" id="VBUU01000001">
    <property type="protein sequence ID" value="TLG18063.1"/>
    <property type="molecule type" value="Genomic_DNA"/>
</dbReference>
<feature type="coiled-coil region" evidence="1">
    <location>
        <begin position="66"/>
        <end position="93"/>
    </location>
</feature>
<comment type="caution">
    <text evidence="2">The sequence shown here is derived from an EMBL/GenBank/DDBJ whole genome shotgun (WGS) entry which is preliminary data.</text>
</comment>
<name>A0A5R8PLD7_9NOCA</name>
<dbReference type="AlphaFoldDB" id="A0A5R8PLD7"/>
<protein>
    <submittedName>
        <fullName evidence="2">Uncharacterized protein</fullName>
    </submittedName>
</protein>